<evidence type="ECO:0000256" key="3">
    <source>
        <dbReference type="ARBA" id="ARBA00023125"/>
    </source>
</evidence>
<comment type="caution">
    <text evidence="5">The sequence shown here is derived from an EMBL/GenBank/DDBJ whole genome shotgun (WGS) entry which is preliminary data.</text>
</comment>
<evidence type="ECO:0000259" key="4">
    <source>
        <dbReference type="Pfam" id="PF01420"/>
    </source>
</evidence>
<evidence type="ECO:0000313" key="6">
    <source>
        <dbReference type="Proteomes" id="UP000639419"/>
    </source>
</evidence>
<reference evidence="5 6" key="1">
    <citation type="submission" date="2019-10" db="EMBL/GenBank/DDBJ databases">
        <title>Genome sequence of Azospirillum formosense CC-Nfb-7.</title>
        <authorList>
            <person name="Ambrosini A."/>
            <person name="Sant'Anna F.H."/>
            <person name="Cassan F.D."/>
            <person name="Souza E.M."/>
            <person name="Passaglia L.M.P."/>
        </authorList>
    </citation>
    <scope>NUCLEOTIDE SEQUENCE [LARGE SCALE GENOMIC DNA]</scope>
    <source>
        <strain evidence="5 6">CC-NFb-7</strain>
    </source>
</reference>
<gene>
    <name evidence="5" type="ORF">GBZ26_05930</name>
</gene>
<evidence type="ECO:0000256" key="1">
    <source>
        <dbReference type="ARBA" id="ARBA00010923"/>
    </source>
</evidence>
<name>A0ABX2KSP9_9PROT</name>
<keyword evidence="5" id="KW-0378">Hydrolase</keyword>
<comment type="similarity">
    <text evidence="1">Belongs to the type-I restriction system S methylase family.</text>
</comment>
<protein>
    <submittedName>
        <fullName evidence="5">Restriction endonuclease subunit S</fullName>
    </submittedName>
</protein>
<proteinExistence type="inferred from homology"/>
<accession>A0ABX2KSP9</accession>
<feature type="domain" description="Type I restriction modification DNA specificity" evidence="4">
    <location>
        <begin position="284"/>
        <end position="384"/>
    </location>
</feature>
<keyword evidence="2" id="KW-0680">Restriction system</keyword>
<keyword evidence="3" id="KW-0238">DNA-binding</keyword>
<keyword evidence="5" id="KW-0255">Endonuclease</keyword>
<dbReference type="CDD" id="cd16961">
    <property type="entry name" value="RMtype1_S_TRD-CR_like"/>
    <property type="match status" value="1"/>
</dbReference>
<dbReference type="PANTHER" id="PTHR43140">
    <property type="entry name" value="TYPE-1 RESTRICTION ENZYME ECOKI SPECIFICITY PROTEIN"/>
    <property type="match status" value="1"/>
</dbReference>
<dbReference type="Gene3D" id="3.90.220.20">
    <property type="entry name" value="DNA methylase specificity domains"/>
    <property type="match status" value="2"/>
</dbReference>
<keyword evidence="5" id="KW-0540">Nuclease</keyword>
<dbReference type="EMBL" id="WHOR01000026">
    <property type="protein sequence ID" value="NUB18754.1"/>
    <property type="molecule type" value="Genomic_DNA"/>
</dbReference>
<dbReference type="GO" id="GO:0004519">
    <property type="term" value="F:endonuclease activity"/>
    <property type="evidence" value="ECO:0007669"/>
    <property type="project" value="UniProtKB-KW"/>
</dbReference>
<dbReference type="SUPFAM" id="SSF116734">
    <property type="entry name" value="DNA methylase specificity domain"/>
    <property type="match status" value="2"/>
</dbReference>
<dbReference type="Pfam" id="PF01420">
    <property type="entry name" value="Methylase_S"/>
    <property type="match status" value="2"/>
</dbReference>
<dbReference type="InterPro" id="IPR044946">
    <property type="entry name" value="Restrct_endonuc_typeI_TRD_sf"/>
</dbReference>
<dbReference type="PANTHER" id="PTHR43140:SF1">
    <property type="entry name" value="TYPE I RESTRICTION ENZYME ECOKI SPECIFICITY SUBUNIT"/>
    <property type="match status" value="1"/>
</dbReference>
<dbReference type="InterPro" id="IPR051212">
    <property type="entry name" value="Type-I_RE_S_subunit"/>
</dbReference>
<dbReference type="InterPro" id="IPR000055">
    <property type="entry name" value="Restrct_endonuc_typeI_TRD"/>
</dbReference>
<sequence>MSGTSMYPRQRLKFAATINDEALGEDVAPDFEIQYIDIGNVDSSGTIHEIATYRFEAAPSRARRIVRDGDVIISTVRTYLQAIAPIASPSDNLIVSTGFAVIRPRTGALDAKFCRYVLREPTFLAEVEMRSTGISYPAINASEIGDIAIPYPPLPEQGVIADFIEAESNHIDALIAAKQRLLELLAEKRRAIVAEAVMRGLNPAAPLRPSGIDWLGDIPAHWEALDLKWVIASISSGVSVNATDQPVIGNEPGVLKTSAAIGGRFLPAENKAVWETEYERLACPVKAESIIVSRMNTPALVAESGYVETDYPNLFLPDRLWQVELNKNRAVPKFIAQVLSSHIVRSSLSEMATGTSASMKNLSQEDLLNFPVPLPPLAEQHEIVLHIAAETAKIDRLRAATEHSITLLKERRGALIAAAVTGQIDIPEAA</sequence>
<organism evidence="5 6">
    <name type="scientific">Azospirillum formosense</name>
    <dbReference type="NCBI Taxonomy" id="861533"/>
    <lineage>
        <taxon>Bacteria</taxon>
        <taxon>Pseudomonadati</taxon>
        <taxon>Pseudomonadota</taxon>
        <taxon>Alphaproteobacteria</taxon>
        <taxon>Rhodospirillales</taxon>
        <taxon>Azospirillaceae</taxon>
        <taxon>Azospirillum</taxon>
    </lineage>
</organism>
<evidence type="ECO:0000256" key="2">
    <source>
        <dbReference type="ARBA" id="ARBA00022747"/>
    </source>
</evidence>
<evidence type="ECO:0000313" key="5">
    <source>
        <dbReference type="EMBL" id="NUB18754.1"/>
    </source>
</evidence>
<dbReference type="RefSeq" id="WP_174438034.1">
    <property type="nucleotide sequence ID" value="NZ_BAABCC010000002.1"/>
</dbReference>
<keyword evidence="6" id="KW-1185">Reference proteome</keyword>
<dbReference type="Proteomes" id="UP000639419">
    <property type="component" value="Unassembled WGS sequence"/>
</dbReference>
<feature type="domain" description="Type I restriction modification DNA specificity" evidence="4">
    <location>
        <begin position="76"/>
        <end position="179"/>
    </location>
</feature>